<accession>A0ABW3WTJ4</accession>
<gene>
    <name evidence="2" type="ORF">ACFQ4G_02915</name>
</gene>
<evidence type="ECO:0008006" key="4">
    <source>
        <dbReference type="Google" id="ProtNLM"/>
    </source>
</evidence>
<keyword evidence="1" id="KW-0732">Signal</keyword>
<sequence>MTAPVARLTLFAAALGASVLATSAQAGGCGGAECYRHVNTPPVYDTVSERVLVRPARTVYRSIPPVFETVAEQVQVSPGGRVWQTRRDAYGEMIGCWVNIPPRFAVRHRRVLAQPGQTIPETIPAEYASVQRTVLVARGRSGWVPAHGGGGYGGGGYGGGYAGSYGPRLGSSLPDALSIAGASSADVGVGLGFSSGSIYDGY</sequence>
<keyword evidence="3" id="KW-1185">Reference proteome</keyword>
<comment type="caution">
    <text evidence="2">The sequence shown here is derived from an EMBL/GenBank/DDBJ whole genome shotgun (WGS) entry which is preliminary data.</text>
</comment>
<reference evidence="3" key="1">
    <citation type="journal article" date="2019" name="Int. J. Syst. Evol. Microbiol.">
        <title>The Global Catalogue of Microorganisms (GCM) 10K type strain sequencing project: providing services to taxonomists for standard genome sequencing and annotation.</title>
        <authorList>
            <consortium name="The Broad Institute Genomics Platform"/>
            <consortium name="The Broad Institute Genome Sequencing Center for Infectious Disease"/>
            <person name="Wu L."/>
            <person name="Ma J."/>
        </authorList>
    </citation>
    <scope>NUCLEOTIDE SEQUENCE [LARGE SCALE GENOMIC DNA]</scope>
    <source>
        <strain evidence="3">CCUG 56108</strain>
    </source>
</reference>
<protein>
    <recommendedName>
        <fullName evidence="4">SH3 domain-containing protein</fullName>
    </recommendedName>
</protein>
<proteinExistence type="predicted"/>
<dbReference type="RefSeq" id="WP_238208592.1">
    <property type="nucleotide sequence ID" value="NZ_JBHTND010000003.1"/>
</dbReference>
<dbReference type="Proteomes" id="UP001597176">
    <property type="component" value="Unassembled WGS sequence"/>
</dbReference>
<feature type="signal peptide" evidence="1">
    <location>
        <begin position="1"/>
        <end position="26"/>
    </location>
</feature>
<feature type="chain" id="PRO_5047069408" description="SH3 domain-containing protein" evidence="1">
    <location>
        <begin position="27"/>
        <end position="202"/>
    </location>
</feature>
<organism evidence="2 3">
    <name type="scientific">Methylobacterium marchantiae</name>
    <dbReference type="NCBI Taxonomy" id="600331"/>
    <lineage>
        <taxon>Bacteria</taxon>
        <taxon>Pseudomonadati</taxon>
        <taxon>Pseudomonadota</taxon>
        <taxon>Alphaproteobacteria</taxon>
        <taxon>Hyphomicrobiales</taxon>
        <taxon>Methylobacteriaceae</taxon>
        <taxon>Methylobacterium</taxon>
    </lineage>
</organism>
<name>A0ABW3WTJ4_9HYPH</name>
<evidence type="ECO:0000313" key="2">
    <source>
        <dbReference type="EMBL" id="MFD1300537.1"/>
    </source>
</evidence>
<evidence type="ECO:0000256" key="1">
    <source>
        <dbReference type="SAM" id="SignalP"/>
    </source>
</evidence>
<dbReference type="EMBL" id="JBHTND010000003">
    <property type="protein sequence ID" value="MFD1300537.1"/>
    <property type="molecule type" value="Genomic_DNA"/>
</dbReference>
<evidence type="ECO:0000313" key="3">
    <source>
        <dbReference type="Proteomes" id="UP001597176"/>
    </source>
</evidence>